<keyword evidence="3" id="KW-1185">Reference proteome</keyword>
<protein>
    <submittedName>
        <fullName evidence="2">Uncharacterized protein</fullName>
    </submittedName>
</protein>
<evidence type="ECO:0000313" key="3">
    <source>
        <dbReference type="Proteomes" id="UP001499854"/>
    </source>
</evidence>
<comment type="caution">
    <text evidence="2">The sequence shown here is derived from an EMBL/GenBank/DDBJ whole genome shotgun (WGS) entry which is preliminary data.</text>
</comment>
<evidence type="ECO:0000256" key="1">
    <source>
        <dbReference type="SAM" id="MobiDB-lite"/>
    </source>
</evidence>
<organism evidence="2 3">
    <name type="scientific">Catenulispora subtropica</name>
    <dbReference type="NCBI Taxonomy" id="450798"/>
    <lineage>
        <taxon>Bacteria</taxon>
        <taxon>Bacillati</taxon>
        <taxon>Actinomycetota</taxon>
        <taxon>Actinomycetes</taxon>
        <taxon>Catenulisporales</taxon>
        <taxon>Catenulisporaceae</taxon>
        <taxon>Catenulispora</taxon>
    </lineage>
</organism>
<feature type="region of interest" description="Disordered" evidence="1">
    <location>
        <begin position="332"/>
        <end position="352"/>
    </location>
</feature>
<dbReference type="EMBL" id="BAAAQM010000002">
    <property type="protein sequence ID" value="GAA1952985.1"/>
    <property type="molecule type" value="Genomic_DNA"/>
</dbReference>
<dbReference type="RefSeq" id="WP_344655260.1">
    <property type="nucleotide sequence ID" value="NZ_BAAAQM010000002.1"/>
</dbReference>
<gene>
    <name evidence="2" type="ORF">GCM10009838_05230</name>
</gene>
<reference evidence="2 3" key="1">
    <citation type="journal article" date="2019" name="Int. J. Syst. Evol. Microbiol.">
        <title>The Global Catalogue of Microorganisms (GCM) 10K type strain sequencing project: providing services to taxonomists for standard genome sequencing and annotation.</title>
        <authorList>
            <consortium name="The Broad Institute Genomics Platform"/>
            <consortium name="The Broad Institute Genome Sequencing Center for Infectious Disease"/>
            <person name="Wu L."/>
            <person name="Ma J."/>
        </authorList>
    </citation>
    <scope>NUCLEOTIDE SEQUENCE [LARGE SCALE GENOMIC DNA]</scope>
    <source>
        <strain evidence="2 3">JCM 16013</strain>
    </source>
</reference>
<accession>A0ABN2QIA2</accession>
<dbReference type="Proteomes" id="UP001499854">
    <property type="component" value="Unassembled WGS sequence"/>
</dbReference>
<evidence type="ECO:0000313" key="2">
    <source>
        <dbReference type="EMBL" id="GAA1952985.1"/>
    </source>
</evidence>
<name>A0ABN2QIA2_9ACTN</name>
<sequence length="583" mass="62310">MSAGAARLLTLLASARADDVPRVLAMVDAADLAGGVMDPGSDLCPLVAEHLAGHPDERVARAVAERLAVGDVRGPAPDACGGVTRLLRDRFGVEARGRRAAVVTGRGRNILMHPAPDLATARSAFHDYLLPQPWLQPDAARAVPSYRALLIRGLERGSIDAATLVRDGQPGAAIVELAAHDRVVPADGRVDRARRARADLAWELRRLVGGELGAQVGAWHRTLTGVQETVHSFGRLVHERVFLRGVDVVSRRGLWDRWTVTNTLLAMAPPTVVAQLMREADDFPYGPSAEQPPPLATINRDDDAVFAVAVAHNAPLSRAVVEFVIGDEPKAESHRHIRDRQREALASNPDTPESVLRRLLAPESVPGDLCRRVFRREDADEALCTAIFRMAPYPEFDTEWYASMLSARPTAAQLAPLRNATDPEWVHEAVRQAAVRIEGPGLMACYVRLAELAGLEPVWALELDRVGAIERMHPAVRASMVVGDVGPLLGAADAMGAGGMAGAAAAVGPVGPVGPGILPEGPRPVPGRRCESVLDDPLAWPLEDAVRSTLDARPDRWRTVVKALMAGADEPLPALVAACAAQG</sequence>
<proteinExistence type="predicted"/>